<dbReference type="EMBL" id="CP097507">
    <property type="protein sequence ID" value="URE01793.1"/>
    <property type="molecule type" value="Genomic_DNA"/>
</dbReference>
<keyword evidence="9" id="KW-1185">Reference proteome</keyword>
<dbReference type="GO" id="GO:0010992">
    <property type="term" value="P:ubiquitin recycling"/>
    <property type="evidence" value="ECO:0007669"/>
    <property type="project" value="TreeGrafter"/>
</dbReference>
<dbReference type="FunFam" id="2.130.10.10:FF:000236">
    <property type="entry name" value="Polyubiquitin binding protein (Doa1/Ufd3)"/>
    <property type="match status" value="1"/>
</dbReference>
<comment type="subcellular location">
    <subcellularLocation>
        <location evidence="1">Cytoplasm</location>
    </subcellularLocation>
</comment>
<dbReference type="InterPro" id="IPR001680">
    <property type="entry name" value="WD40_rpt"/>
</dbReference>
<dbReference type="PROSITE" id="PS50082">
    <property type="entry name" value="WD_REPEATS_2"/>
    <property type="match status" value="3"/>
</dbReference>
<dbReference type="PRINTS" id="PR00320">
    <property type="entry name" value="GPROTEINBRPT"/>
</dbReference>
<feature type="domain" description="PFU" evidence="6">
    <location>
        <begin position="355"/>
        <end position="451"/>
    </location>
</feature>
<dbReference type="Pfam" id="PF08324">
    <property type="entry name" value="PUL"/>
    <property type="match status" value="1"/>
</dbReference>
<dbReference type="Gene3D" id="2.130.10.10">
    <property type="entry name" value="YVTN repeat-like/Quinoprotein amine dehydrogenase"/>
    <property type="match status" value="1"/>
</dbReference>
<evidence type="ECO:0000256" key="4">
    <source>
        <dbReference type="ARBA" id="ARBA00022737"/>
    </source>
</evidence>
<dbReference type="AlphaFoldDB" id="A0A9E7K0M0"/>
<dbReference type="InterPro" id="IPR015943">
    <property type="entry name" value="WD40/YVTN_repeat-like_dom_sf"/>
</dbReference>
<feature type="repeat" description="WD" evidence="5">
    <location>
        <begin position="180"/>
        <end position="210"/>
    </location>
</feature>
<dbReference type="Proteomes" id="UP001055439">
    <property type="component" value="Chromosome 5"/>
</dbReference>
<dbReference type="GO" id="GO:0005737">
    <property type="term" value="C:cytoplasm"/>
    <property type="evidence" value="ECO:0007669"/>
    <property type="project" value="UniProtKB-SubCell"/>
</dbReference>
<keyword evidence="3 5" id="KW-0853">WD repeat</keyword>
<dbReference type="Pfam" id="PF09070">
    <property type="entry name" value="PFU"/>
    <property type="match status" value="1"/>
</dbReference>
<dbReference type="Pfam" id="PF00400">
    <property type="entry name" value="WD40"/>
    <property type="match status" value="5"/>
</dbReference>
<evidence type="ECO:0000256" key="1">
    <source>
        <dbReference type="ARBA" id="ARBA00004496"/>
    </source>
</evidence>
<feature type="domain" description="PUL" evidence="7">
    <location>
        <begin position="480"/>
        <end position="724"/>
    </location>
</feature>
<accession>A0A9E7K0M0</accession>
<organism evidence="8 9">
    <name type="scientific">Musa troglodytarum</name>
    <name type="common">fe'i banana</name>
    <dbReference type="NCBI Taxonomy" id="320322"/>
    <lineage>
        <taxon>Eukaryota</taxon>
        <taxon>Viridiplantae</taxon>
        <taxon>Streptophyta</taxon>
        <taxon>Embryophyta</taxon>
        <taxon>Tracheophyta</taxon>
        <taxon>Spermatophyta</taxon>
        <taxon>Magnoliopsida</taxon>
        <taxon>Liliopsida</taxon>
        <taxon>Zingiberales</taxon>
        <taxon>Musaceae</taxon>
        <taxon>Musa</taxon>
    </lineage>
</organism>
<dbReference type="InterPro" id="IPR011989">
    <property type="entry name" value="ARM-like"/>
</dbReference>
<evidence type="ECO:0000256" key="5">
    <source>
        <dbReference type="PROSITE-ProRule" id="PRU00221"/>
    </source>
</evidence>
<dbReference type="InterPro" id="IPR020472">
    <property type="entry name" value="WD40_PAC1"/>
</dbReference>
<dbReference type="PROSITE" id="PS51394">
    <property type="entry name" value="PFU"/>
    <property type="match status" value="1"/>
</dbReference>
<dbReference type="InterPro" id="IPR019775">
    <property type="entry name" value="WD40_repeat_CS"/>
</dbReference>
<dbReference type="SUPFAM" id="SSF50978">
    <property type="entry name" value="WD40 repeat-like"/>
    <property type="match status" value="1"/>
</dbReference>
<dbReference type="GO" id="GO:0043161">
    <property type="term" value="P:proteasome-mediated ubiquitin-dependent protein catabolic process"/>
    <property type="evidence" value="ECO:0007669"/>
    <property type="project" value="TreeGrafter"/>
</dbReference>
<evidence type="ECO:0000313" key="9">
    <source>
        <dbReference type="Proteomes" id="UP001055439"/>
    </source>
</evidence>
<evidence type="ECO:0000259" key="6">
    <source>
        <dbReference type="PROSITE" id="PS51394"/>
    </source>
</evidence>
<proteinExistence type="predicted"/>
<dbReference type="PANTHER" id="PTHR19849:SF0">
    <property type="entry name" value="PHOSPHOLIPASE A-2-ACTIVATING PROTEIN"/>
    <property type="match status" value="1"/>
</dbReference>
<dbReference type="OrthoDB" id="10265988at2759"/>
<dbReference type="FunFam" id="3.10.20.870:FF:000002">
    <property type="entry name" value="Transducin family protein / WD-40 repeat family protein"/>
    <property type="match status" value="1"/>
</dbReference>
<keyword evidence="2" id="KW-0963">Cytoplasm</keyword>
<dbReference type="Gene3D" id="3.10.20.870">
    <property type="entry name" value="PFU (PLAA family ubiquitin binding), C-terminal domain"/>
    <property type="match status" value="1"/>
</dbReference>
<name>A0A9E7K0M0_9LILI</name>
<evidence type="ECO:0000259" key="7">
    <source>
        <dbReference type="PROSITE" id="PS51396"/>
    </source>
</evidence>
<evidence type="ECO:0000256" key="2">
    <source>
        <dbReference type="ARBA" id="ARBA00022490"/>
    </source>
</evidence>
<dbReference type="PROSITE" id="PS50294">
    <property type="entry name" value="WD_REPEATS_REGION"/>
    <property type="match status" value="1"/>
</dbReference>
<dbReference type="InterPro" id="IPR013535">
    <property type="entry name" value="PUL_dom"/>
</dbReference>
<dbReference type="GO" id="GO:0005634">
    <property type="term" value="C:nucleus"/>
    <property type="evidence" value="ECO:0007669"/>
    <property type="project" value="TreeGrafter"/>
</dbReference>
<keyword evidence="4" id="KW-0677">Repeat</keyword>
<feature type="repeat" description="WD" evidence="5">
    <location>
        <begin position="14"/>
        <end position="44"/>
    </location>
</feature>
<protein>
    <submittedName>
        <fullName evidence="8">PUL domain</fullName>
    </submittedName>
</protein>
<sequence>MTLGDGEYRLSCVLRAHEDDVRRICVCGDSGIATSSRDKTVRFWVPDPEKKHGFVLSKTLAGHTSFVGPLAWIPPGGQLPEGGVVSGGMDTLVLLWDLARGEIMEKMTGHQFQVTGLAIDDNGDIISSSIDCTIRRWRKGHAVEFWEAHKVAVQAVLKLSTGSSDSTLKLWRGRTCLHTFVGHADTVRGLAFMPGYGILSASHDGTIKLWALTGQILMEMIGHTSLVYSVDAHLSGIVASGSEDCFLKIWRDGTCLQSIEHPGCVWDVKFLKNGDIVTACSDGTVRIWTLHSDSICDPPELEAFGLELSQYKTSRKKVGGYNLMDLPGLEALQVPGTKDRQTKVIREGDNGVAYSWNSKEYKWDKIGEIVDGPGEGASNQVLDGTHYDYVFDVDIGDGEPIRKLPYNRTDNPYTVADKWLLQESLPVSYRQQIVDFILQNTGQRDFSFDPSFRDPYTGSNAYVPGESSISQGVRTAPSFKHIPKVGMLFFDSAQLDGILKKISEFNSALVTDVEKSLSLSELELSRLAAIVKVLKDTSHYHCSSFADADILLLLKLLKSWPIPMLFPDVLMEILVKATTAPPQTANLLTIVRAITNLFKHSCFSNWLQSHYSEVLDTLSSCRSFFNKNAHLCYATLILNYAVLLIEAKDREGQAQVLSAALEIAEDGNQDVDGRFRALVAVGTLMLKGVVKSIAIDFDVVNIAKDAKGSKESKVAEVGADIELVINNNC</sequence>
<reference evidence="8" key="1">
    <citation type="submission" date="2022-05" db="EMBL/GenBank/DDBJ databases">
        <title>The Musa troglodytarum L. genome provides insights into the mechanism of non-climacteric behaviour and enrichment of carotenoids.</title>
        <authorList>
            <person name="Wang J."/>
        </authorList>
    </citation>
    <scope>NUCLEOTIDE SEQUENCE</scope>
    <source>
        <tissue evidence="8">Leaf</tissue>
    </source>
</reference>
<dbReference type="GO" id="GO:0043130">
    <property type="term" value="F:ubiquitin binding"/>
    <property type="evidence" value="ECO:0007669"/>
    <property type="project" value="TreeGrafter"/>
</dbReference>
<dbReference type="SMART" id="SM00320">
    <property type="entry name" value="WD40"/>
    <property type="match status" value="7"/>
</dbReference>
<dbReference type="PANTHER" id="PTHR19849">
    <property type="entry name" value="PHOSPHOLIPASE A-2-ACTIVATING PROTEIN"/>
    <property type="match status" value="1"/>
</dbReference>
<dbReference type="Gene3D" id="1.25.10.10">
    <property type="entry name" value="Leucine-rich Repeat Variant"/>
    <property type="match status" value="2"/>
</dbReference>
<dbReference type="InterPro" id="IPR038122">
    <property type="entry name" value="PFU_sf"/>
</dbReference>
<feature type="repeat" description="WD" evidence="5">
    <location>
        <begin position="60"/>
        <end position="106"/>
    </location>
</feature>
<evidence type="ECO:0000256" key="3">
    <source>
        <dbReference type="ARBA" id="ARBA00022574"/>
    </source>
</evidence>
<dbReference type="PROSITE" id="PS51396">
    <property type="entry name" value="PUL"/>
    <property type="match status" value="1"/>
</dbReference>
<gene>
    <name evidence="8" type="ORF">MUK42_22790</name>
</gene>
<dbReference type="InterPro" id="IPR036322">
    <property type="entry name" value="WD40_repeat_dom_sf"/>
</dbReference>
<evidence type="ECO:0000313" key="8">
    <source>
        <dbReference type="EMBL" id="URE01793.1"/>
    </source>
</evidence>
<dbReference type="InterPro" id="IPR015155">
    <property type="entry name" value="PFU"/>
</dbReference>
<dbReference type="CDD" id="cd00200">
    <property type="entry name" value="WD40"/>
    <property type="match status" value="1"/>
</dbReference>
<dbReference type="PROSITE" id="PS00678">
    <property type="entry name" value="WD_REPEATS_1"/>
    <property type="match status" value="1"/>
</dbReference>